<sequence>MDLVTLRDVQAAAVRIERIAIRTPLLPFGEDFWLKPENLQPIGAFKIRGAANAIAALEPSAVITHSSGNHGRALAYAAARRKIPVTVVMPDTSPKVKVDAIAALGAEIVMVPPPQRLEVAEKLAAERGATLIPPFDHPEVIAGQGTIGLEILEDLAEQPEADVIIVPVGGGGLISGIAAAVKALRPACRIIGVEPELAAESAESLQRDRLIKWPTEKTYQTVADGVRTAPSALTFAHMREYVDDIITVSDEEILKAVGVLATQARLVVEPSGAISVAAYLYRRGFLPGGRTAAVISGGNVDPELLRSCL</sequence>
<dbReference type="Gene3D" id="3.40.50.1100">
    <property type="match status" value="2"/>
</dbReference>
<gene>
    <name evidence="10" type="primary">ilvA_1</name>
    <name evidence="10" type="ORF">Rhe02_30800</name>
</gene>
<keyword evidence="5" id="KW-0663">Pyridoxal phosphate</keyword>
<comment type="similarity">
    <text evidence="3">Belongs to the serine/threonine dehydratase family.</text>
</comment>
<feature type="domain" description="Tryptophan synthase beta chain-like PALP" evidence="9">
    <location>
        <begin position="22"/>
        <end position="297"/>
    </location>
</feature>
<dbReference type="GO" id="GO:0030378">
    <property type="term" value="F:serine racemase activity"/>
    <property type="evidence" value="ECO:0007669"/>
    <property type="project" value="TreeGrafter"/>
</dbReference>
<dbReference type="GO" id="GO:0005524">
    <property type="term" value="F:ATP binding"/>
    <property type="evidence" value="ECO:0007669"/>
    <property type="project" value="TreeGrafter"/>
</dbReference>
<dbReference type="GO" id="GO:0070179">
    <property type="term" value="P:D-serine biosynthetic process"/>
    <property type="evidence" value="ECO:0007669"/>
    <property type="project" value="TreeGrafter"/>
</dbReference>
<dbReference type="FunFam" id="3.40.50.1100:FF:000005">
    <property type="entry name" value="Threonine dehydratase catabolic"/>
    <property type="match status" value="1"/>
</dbReference>
<dbReference type="CDD" id="cd01562">
    <property type="entry name" value="Thr-dehyd"/>
    <property type="match status" value="1"/>
</dbReference>
<evidence type="ECO:0000256" key="2">
    <source>
        <dbReference type="ARBA" id="ARBA00001933"/>
    </source>
</evidence>
<evidence type="ECO:0000256" key="6">
    <source>
        <dbReference type="ARBA" id="ARBA00023239"/>
    </source>
</evidence>
<dbReference type="InterPro" id="IPR036052">
    <property type="entry name" value="TrpB-like_PALP_sf"/>
</dbReference>
<dbReference type="PANTHER" id="PTHR43050">
    <property type="entry name" value="SERINE / THREONINE RACEMASE FAMILY MEMBER"/>
    <property type="match status" value="1"/>
</dbReference>
<evidence type="ECO:0000256" key="4">
    <source>
        <dbReference type="ARBA" id="ARBA00012096"/>
    </source>
</evidence>
<evidence type="ECO:0000259" key="9">
    <source>
        <dbReference type="Pfam" id="PF00291"/>
    </source>
</evidence>
<dbReference type="GO" id="GO:0000287">
    <property type="term" value="F:magnesium ion binding"/>
    <property type="evidence" value="ECO:0007669"/>
    <property type="project" value="TreeGrafter"/>
</dbReference>
<dbReference type="InterPro" id="IPR001926">
    <property type="entry name" value="TrpB-like_PALP"/>
</dbReference>
<dbReference type="GO" id="GO:0003941">
    <property type="term" value="F:L-serine ammonia-lyase activity"/>
    <property type="evidence" value="ECO:0007669"/>
    <property type="project" value="TreeGrafter"/>
</dbReference>
<name>A0A8J3Q6L8_9ACTN</name>
<dbReference type="RefSeq" id="WP_203908885.1">
    <property type="nucleotide sequence ID" value="NZ_BONY01000016.1"/>
</dbReference>
<dbReference type="AlphaFoldDB" id="A0A8J3Q6L8"/>
<dbReference type="Pfam" id="PF00291">
    <property type="entry name" value="PALP"/>
    <property type="match status" value="1"/>
</dbReference>
<comment type="catalytic activity">
    <reaction evidence="1">
        <text>L-threonine = 2-oxobutanoate + NH4(+)</text>
        <dbReference type="Rhea" id="RHEA:22108"/>
        <dbReference type="ChEBI" id="CHEBI:16763"/>
        <dbReference type="ChEBI" id="CHEBI:28938"/>
        <dbReference type="ChEBI" id="CHEBI:57926"/>
        <dbReference type="EC" id="4.3.1.19"/>
    </reaction>
</comment>
<evidence type="ECO:0000256" key="3">
    <source>
        <dbReference type="ARBA" id="ARBA00010869"/>
    </source>
</evidence>
<dbReference type="PANTHER" id="PTHR43050:SF1">
    <property type="entry name" value="SERINE RACEMASE"/>
    <property type="match status" value="1"/>
</dbReference>
<organism evidence="10 11">
    <name type="scientific">Rhizocola hellebori</name>
    <dbReference type="NCBI Taxonomy" id="1392758"/>
    <lineage>
        <taxon>Bacteria</taxon>
        <taxon>Bacillati</taxon>
        <taxon>Actinomycetota</taxon>
        <taxon>Actinomycetes</taxon>
        <taxon>Micromonosporales</taxon>
        <taxon>Micromonosporaceae</taxon>
        <taxon>Rhizocola</taxon>
    </lineage>
</organism>
<dbReference type="GO" id="GO:0030170">
    <property type="term" value="F:pyridoxal phosphate binding"/>
    <property type="evidence" value="ECO:0007669"/>
    <property type="project" value="TreeGrafter"/>
</dbReference>
<dbReference type="GO" id="GO:0004794">
    <property type="term" value="F:threonine deaminase activity"/>
    <property type="evidence" value="ECO:0007669"/>
    <property type="project" value="UniProtKB-EC"/>
</dbReference>
<evidence type="ECO:0000256" key="5">
    <source>
        <dbReference type="ARBA" id="ARBA00022898"/>
    </source>
</evidence>
<reference evidence="10" key="1">
    <citation type="submission" date="2021-01" db="EMBL/GenBank/DDBJ databases">
        <title>Whole genome shotgun sequence of Rhizocola hellebori NBRC 109834.</title>
        <authorList>
            <person name="Komaki H."/>
            <person name="Tamura T."/>
        </authorList>
    </citation>
    <scope>NUCLEOTIDE SEQUENCE</scope>
    <source>
        <strain evidence="10">NBRC 109834</strain>
    </source>
</reference>
<comment type="function">
    <text evidence="7">Catalyzes the anaerobic formation of alpha-ketobutyrate and ammonia from threonine in a two-step reaction. The first step involved a dehydration of threonine and a production of enamine intermediates (aminocrotonate), which tautomerizes to its imine form (iminobutyrate). Both intermediates are unstable and short-lived. The second step is the nonenzymatic hydrolysis of the enamine/imine intermediates to form 2-ketobutyrate and free ammonia. In the low water environment of the cell, the second step is accelerated by RidA.</text>
</comment>
<dbReference type="Proteomes" id="UP000612899">
    <property type="component" value="Unassembled WGS sequence"/>
</dbReference>
<comment type="caution">
    <text evidence="10">The sequence shown here is derived from an EMBL/GenBank/DDBJ whole genome shotgun (WGS) entry which is preliminary data.</text>
</comment>
<comment type="cofactor">
    <cofactor evidence="2">
        <name>pyridoxal 5'-phosphate</name>
        <dbReference type="ChEBI" id="CHEBI:597326"/>
    </cofactor>
</comment>
<dbReference type="EMBL" id="BONY01000016">
    <property type="protein sequence ID" value="GIH05013.1"/>
    <property type="molecule type" value="Genomic_DNA"/>
</dbReference>
<evidence type="ECO:0000313" key="10">
    <source>
        <dbReference type="EMBL" id="GIH05013.1"/>
    </source>
</evidence>
<dbReference type="EC" id="4.3.1.19" evidence="4"/>
<keyword evidence="6" id="KW-0456">Lyase</keyword>
<evidence type="ECO:0000256" key="7">
    <source>
        <dbReference type="ARBA" id="ARBA00025527"/>
    </source>
</evidence>
<evidence type="ECO:0000256" key="1">
    <source>
        <dbReference type="ARBA" id="ARBA00001274"/>
    </source>
</evidence>
<protein>
    <recommendedName>
        <fullName evidence="4">threonine ammonia-lyase</fullName>
        <ecNumber evidence="4">4.3.1.19</ecNumber>
    </recommendedName>
    <alternativeName>
        <fullName evidence="8">Threonine deaminase</fullName>
    </alternativeName>
</protein>
<evidence type="ECO:0000313" key="11">
    <source>
        <dbReference type="Proteomes" id="UP000612899"/>
    </source>
</evidence>
<evidence type="ECO:0000256" key="8">
    <source>
        <dbReference type="ARBA" id="ARBA00031427"/>
    </source>
</evidence>
<dbReference type="GO" id="GO:0018114">
    <property type="term" value="F:threonine racemase activity"/>
    <property type="evidence" value="ECO:0007669"/>
    <property type="project" value="TreeGrafter"/>
</dbReference>
<keyword evidence="11" id="KW-1185">Reference proteome</keyword>
<accession>A0A8J3Q6L8</accession>
<dbReference type="FunFam" id="3.40.50.1100:FF:000007">
    <property type="entry name" value="L-threonine dehydratase catabolic TdcB"/>
    <property type="match status" value="1"/>
</dbReference>
<proteinExistence type="inferred from homology"/>
<dbReference type="SUPFAM" id="SSF53686">
    <property type="entry name" value="Tryptophan synthase beta subunit-like PLP-dependent enzymes"/>
    <property type="match status" value="1"/>
</dbReference>